<gene>
    <name evidence="1" type="ORF">PoB_000983900</name>
</gene>
<name>A0AAV3YMP5_9GAST</name>
<accession>A0AAV3YMP5</accession>
<dbReference type="SUPFAM" id="SSF101898">
    <property type="entry name" value="NHL repeat"/>
    <property type="match status" value="1"/>
</dbReference>
<reference evidence="1 2" key="1">
    <citation type="journal article" date="2021" name="Elife">
        <title>Chloroplast acquisition without the gene transfer in kleptoplastic sea slugs, Plakobranchus ocellatus.</title>
        <authorList>
            <person name="Maeda T."/>
            <person name="Takahashi S."/>
            <person name="Yoshida T."/>
            <person name="Shimamura S."/>
            <person name="Takaki Y."/>
            <person name="Nagai Y."/>
            <person name="Toyoda A."/>
            <person name="Suzuki Y."/>
            <person name="Arimoto A."/>
            <person name="Ishii H."/>
            <person name="Satoh N."/>
            <person name="Nishiyama T."/>
            <person name="Hasebe M."/>
            <person name="Maruyama T."/>
            <person name="Minagawa J."/>
            <person name="Obokata J."/>
            <person name="Shigenobu S."/>
        </authorList>
    </citation>
    <scope>NUCLEOTIDE SEQUENCE [LARGE SCALE GENOMIC DNA]</scope>
</reference>
<dbReference type="Gene3D" id="2.120.10.30">
    <property type="entry name" value="TolB, C-terminal domain"/>
    <property type="match status" value="1"/>
</dbReference>
<organism evidence="1 2">
    <name type="scientific">Plakobranchus ocellatus</name>
    <dbReference type="NCBI Taxonomy" id="259542"/>
    <lineage>
        <taxon>Eukaryota</taxon>
        <taxon>Metazoa</taxon>
        <taxon>Spiralia</taxon>
        <taxon>Lophotrochozoa</taxon>
        <taxon>Mollusca</taxon>
        <taxon>Gastropoda</taxon>
        <taxon>Heterobranchia</taxon>
        <taxon>Euthyneura</taxon>
        <taxon>Panpulmonata</taxon>
        <taxon>Sacoglossa</taxon>
        <taxon>Placobranchoidea</taxon>
        <taxon>Plakobranchidae</taxon>
        <taxon>Plakobranchus</taxon>
    </lineage>
</organism>
<dbReference type="AlphaFoldDB" id="A0AAV3YMP5"/>
<evidence type="ECO:0000313" key="2">
    <source>
        <dbReference type="Proteomes" id="UP000735302"/>
    </source>
</evidence>
<keyword evidence="2" id="KW-1185">Reference proteome</keyword>
<comment type="caution">
    <text evidence="1">The sequence shown here is derived from an EMBL/GenBank/DDBJ whole genome shotgun (WGS) entry which is preliminary data.</text>
</comment>
<protein>
    <submittedName>
        <fullName evidence="1">Uncharacterized protein</fullName>
    </submittedName>
</protein>
<dbReference type="EMBL" id="BLXT01001147">
    <property type="protein sequence ID" value="GFN83333.1"/>
    <property type="molecule type" value="Genomic_DNA"/>
</dbReference>
<evidence type="ECO:0000313" key="1">
    <source>
        <dbReference type="EMBL" id="GFN83333.1"/>
    </source>
</evidence>
<proteinExistence type="predicted"/>
<dbReference type="InterPro" id="IPR011042">
    <property type="entry name" value="6-blade_b-propeller_TolB-like"/>
</dbReference>
<sequence length="291" mass="32069">MILGFQALRQARALVAGLKTAEESPFRSQGHIAIHYTTDGPTNRSGRERRTLQTSRGYGVVAAVNNLTLAVGYVGNSGIDLIDLGGQVLRQIFPQIEYPRGVAITTDGSIPVTDINNKTLHLVSSQGVWVKQLWPTSSSNREDIINGCDNNADIAHFRILAMVSYFLRLLLGKREDIIIETNEAYLESSSALGADQGSIFHITYYISALTNPEIWMVLKSPAKRNVSKLPAIQSYMGKSAVVIVQCADVLAASQPRGNKQLDFPTIKFNFVKHRKSNKSPWKISIKPCTKL</sequence>
<dbReference type="Proteomes" id="UP000735302">
    <property type="component" value="Unassembled WGS sequence"/>
</dbReference>